<proteinExistence type="predicted"/>
<gene>
    <name evidence="2" type="ORF">GWK47_034172</name>
</gene>
<dbReference type="Proteomes" id="UP000770661">
    <property type="component" value="Unassembled WGS sequence"/>
</dbReference>
<evidence type="ECO:0000256" key="1">
    <source>
        <dbReference type="SAM" id="MobiDB-lite"/>
    </source>
</evidence>
<keyword evidence="3" id="KW-1185">Reference proteome</keyword>
<sequence>MFVRRPRTLAERIFNAWLRRSGRTMMEGGERQGPGVRDGKNLKGPPEGIDRGEGSTAGLGYDPRYQAATKVGWAVVDAGAGLAEVVVRGKGLPNTFPPQGFA</sequence>
<evidence type="ECO:0000313" key="3">
    <source>
        <dbReference type="Proteomes" id="UP000770661"/>
    </source>
</evidence>
<accession>A0A8J4YGM6</accession>
<organism evidence="2 3">
    <name type="scientific">Chionoecetes opilio</name>
    <name type="common">Atlantic snow crab</name>
    <name type="synonym">Cancer opilio</name>
    <dbReference type="NCBI Taxonomy" id="41210"/>
    <lineage>
        <taxon>Eukaryota</taxon>
        <taxon>Metazoa</taxon>
        <taxon>Ecdysozoa</taxon>
        <taxon>Arthropoda</taxon>
        <taxon>Crustacea</taxon>
        <taxon>Multicrustacea</taxon>
        <taxon>Malacostraca</taxon>
        <taxon>Eumalacostraca</taxon>
        <taxon>Eucarida</taxon>
        <taxon>Decapoda</taxon>
        <taxon>Pleocyemata</taxon>
        <taxon>Brachyura</taxon>
        <taxon>Eubrachyura</taxon>
        <taxon>Majoidea</taxon>
        <taxon>Majidae</taxon>
        <taxon>Chionoecetes</taxon>
    </lineage>
</organism>
<dbReference type="EMBL" id="JACEEZ010003085">
    <property type="protein sequence ID" value="KAG0727673.1"/>
    <property type="molecule type" value="Genomic_DNA"/>
</dbReference>
<comment type="caution">
    <text evidence="2">The sequence shown here is derived from an EMBL/GenBank/DDBJ whole genome shotgun (WGS) entry which is preliminary data.</text>
</comment>
<protein>
    <submittedName>
        <fullName evidence="2">Uncharacterized protein</fullName>
    </submittedName>
</protein>
<evidence type="ECO:0000313" key="2">
    <source>
        <dbReference type="EMBL" id="KAG0727673.1"/>
    </source>
</evidence>
<name>A0A8J4YGM6_CHIOP</name>
<feature type="region of interest" description="Disordered" evidence="1">
    <location>
        <begin position="25"/>
        <end position="57"/>
    </location>
</feature>
<dbReference type="AlphaFoldDB" id="A0A8J4YGM6"/>
<reference evidence="2" key="1">
    <citation type="submission" date="2020-07" db="EMBL/GenBank/DDBJ databases">
        <title>The High-quality genome of the commercially important snow crab, Chionoecetes opilio.</title>
        <authorList>
            <person name="Jeong J.-H."/>
            <person name="Ryu S."/>
        </authorList>
    </citation>
    <scope>NUCLEOTIDE SEQUENCE</scope>
    <source>
        <strain evidence="2">MADBK_172401_WGS</strain>
        <tissue evidence="2">Digestive gland</tissue>
    </source>
</reference>